<gene>
    <name evidence="15" type="primary">LOC111279044</name>
</gene>
<dbReference type="InterPro" id="IPR025110">
    <property type="entry name" value="AMP-bd_C"/>
</dbReference>
<dbReference type="SUPFAM" id="SSF56801">
    <property type="entry name" value="Acetyl-CoA synthetase-like"/>
    <property type="match status" value="1"/>
</dbReference>
<accession>A0A6P5X1J8</accession>
<name>A0A6P5X1J8_DURZI</name>
<dbReference type="EC" id="6.2.1.12" evidence="4"/>
<organism evidence="14 15">
    <name type="scientific">Durio zibethinus</name>
    <name type="common">Durian</name>
    <dbReference type="NCBI Taxonomy" id="66656"/>
    <lineage>
        <taxon>Eukaryota</taxon>
        <taxon>Viridiplantae</taxon>
        <taxon>Streptophyta</taxon>
        <taxon>Embryophyta</taxon>
        <taxon>Tracheophyta</taxon>
        <taxon>Spermatophyta</taxon>
        <taxon>Magnoliopsida</taxon>
        <taxon>eudicotyledons</taxon>
        <taxon>Gunneridae</taxon>
        <taxon>Pentapetalae</taxon>
        <taxon>rosids</taxon>
        <taxon>malvids</taxon>
        <taxon>Malvales</taxon>
        <taxon>Malvaceae</taxon>
        <taxon>Helicteroideae</taxon>
        <taxon>Durio</taxon>
    </lineage>
</organism>
<evidence type="ECO:0000256" key="8">
    <source>
        <dbReference type="ARBA" id="ARBA00023051"/>
    </source>
</evidence>
<evidence type="ECO:0000256" key="3">
    <source>
        <dbReference type="ARBA" id="ARBA00006432"/>
    </source>
</evidence>
<feature type="domain" description="AMP-dependent synthetase/ligase" evidence="12">
    <location>
        <begin position="41"/>
        <end position="401"/>
    </location>
</feature>
<keyword evidence="5" id="KW-0436">Ligase</keyword>
<evidence type="ECO:0000256" key="7">
    <source>
        <dbReference type="ARBA" id="ARBA00022840"/>
    </source>
</evidence>
<evidence type="ECO:0000256" key="6">
    <source>
        <dbReference type="ARBA" id="ARBA00022741"/>
    </source>
</evidence>
<dbReference type="InterPro" id="IPR045851">
    <property type="entry name" value="AMP-bd_C_sf"/>
</dbReference>
<proteinExistence type="inferred from homology"/>
<dbReference type="GO" id="GO:0005524">
    <property type="term" value="F:ATP binding"/>
    <property type="evidence" value="ECO:0007669"/>
    <property type="project" value="UniProtKB-KW"/>
</dbReference>
<evidence type="ECO:0000313" key="14">
    <source>
        <dbReference type="Proteomes" id="UP000515121"/>
    </source>
</evidence>
<comment type="catalytic activity">
    <reaction evidence="10">
        <text>(E)-4-coumaroyl-AMP + CoA = (E)-4-coumaroyl-CoA + AMP + H(+)</text>
        <dbReference type="Rhea" id="RHEA:72423"/>
        <dbReference type="ChEBI" id="CHEBI:15378"/>
        <dbReference type="ChEBI" id="CHEBI:57287"/>
        <dbReference type="ChEBI" id="CHEBI:85008"/>
        <dbReference type="ChEBI" id="CHEBI:192348"/>
        <dbReference type="ChEBI" id="CHEBI:456215"/>
    </reaction>
    <physiologicalReaction direction="left-to-right" evidence="10">
        <dbReference type="Rhea" id="RHEA:72424"/>
    </physiologicalReaction>
</comment>
<evidence type="ECO:0000256" key="2">
    <source>
        <dbReference type="ARBA" id="ARBA00004930"/>
    </source>
</evidence>
<evidence type="ECO:0000259" key="12">
    <source>
        <dbReference type="Pfam" id="PF00501"/>
    </source>
</evidence>
<dbReference type="InterPro" id="IPR020845">
    <property type="entry name" value="AMP-binding_CS"/>
</dbReference>
<dbReference type="Pfam" id="PF00501">
    <property type="entry name" value="AMP-binding"/>
    <property type="match status" value="1"/>
</dbReference>
<evidence type="ECO:0000256" key="11">
    <source>
        <dbReference type="ARBA" id="ARBA00034252"/>
    </source>
</evidence>
<dbReference type="CDD" id="cd05904">
    <property type="entry name" value="4CL"/>
    <property type="match status" value="1"/>
</dbReference>
<comment type="catalytic activity">
    <reaction evidence="9">
        <text>(E)-4-coumarate + ATP + H(+) = (E)-4-coumaroyl-AMP + diphosphate</text>
        <dbReference type="Rhea" id="RHEA:72419"/>
        <dbReference type="ChEBI" id="CHEBI:12876"/>
        <dbReference type="ChEBI" id="CHEBI:15378"/>
        <dbReference type="ChEBI" id="CHEBI:30616"/>
        <dbReference type="ChEBI" id="CHEBI:33019"/>
        <dbReference type="ChEBI" id="CHEBI:192348"/>
    </reaction>
    <physiologicalReaction direction="left-to-right" evidence="9">
        <dbReference type="Rhea" id="RHEA:72420"/>
    </physiologicalReaction>
</comment>
<evidence type="ECO:0000256" key="5">
    <source>
        <dbReference type="ARBA" id="ARBA00022598"/>
    </source>
</evidence>
<evidence type="ECO:0000256" key="10">
    <source>
        <dbReference type="ARBA" id="ARBA00034223"/>
    </source>
</evidence>
<protein>
    <recommendedName>
        <fullName evidence="4">4-coumarate--CoA ligase</fullName>
        <ecNumber evidence="4">6.2.1.12</ecNumber>
    </recommendedName>
</protein>
<dbReference type="Proteomes" id="UP000515121">
    <property type="component" value="Unplaced"/>
</dbReference>
<keyword evidence="8" id="KW-0587">Phenylpropanoid metabolism</keyword>
<dbReference type="PANTHER" id="PTHR24096:SF406">
    <property type="entry name" value="4-COUMARATE--COA LIGASE 2"/>
    <property type="match status" value="1"/>
</dbReference>
<dbReference type="InterPro" id="IPR042099">
    <property type="entry name" value="ANL_N_sf"/>
</dbReference>
<dbReference type="GO" id="GO:0016207">
    <property type="term" value="F:4-coumarate-CoA ligase activity"/>
    <property type="evidence" value="ECO:0007669"/>
    <property type="project" value="UniProtKB-EC"/>
</dbReference>
<evidence type="ECO:0000313" key="15">
    <source>
        <dbReference type="RefSeq" id="XP_022721672.1"/>
    </source>
</evidence>
<evidence type="ECO:0000256" key="1">
    <source>
        <dbReference type="ARBA" id="ARBA00001946"/>
    </source>
</evidence>
<dbReference type="OrthoDB" id="10253869at2759"/>
<dbReference type="AlphaFoldDB" id="A0A6P5X1J8"/>
<dbReference type="FunFam" id="3.30.300.30:FF:000007">
    <property type="entry name" value="4-coumarate--CoA ligase 2"/>
    <property type="match status" value="1"/>
</dbReference>
<dbReference type="Gene3D" id="3.30.300.30">
    <property type="match status" value="1"/>
</dbReference>
<evidence type="ECO:0000259" key="13">
    <source>
        <dbReference type="Pfam" id="PF13193"/>
    </source>
</evidence>
<feature type="domain" description="AMP-binding enzyme C-terminal" evidence="13">
    <location>
        <begin position="452"/>
        <end position="527"/>
    </location>
</feature>
<comment type="pathway">
    <text evidence="2">Phytoalexin biosynthesis; 3,4',5-trihydroxystilbene biosynthesis; 3,4',5-trihydroxystilbene from trans-4-coumarate: step 1/2.</text>
</comment>
<dbReference type="Gene3D" id="3.40.50.12780">
    <property type="entry name" value="N-terminal domain of ligase-like"/>
    <property type="match status" value="1"/>
</dbReference>
<comment type="cofactor">
    <cofactor evidence="1">
        <name>Mg(2+)</name>
        <dbReference type="ChEBI" id="CHEBI:18420"/>
    </cofactor>
</comment>
<keyword evidence="14" id="KW-1185">Reference proteome</keyword>
<dbReference type="FunFam" id="3.40.50.12780:FF:000003">
    <property type="entry name" value="Long-chain-fatty-acid--CoA ligase FadD"/>
    <property type="match status" value="1"/>
</dbReference>
<reference evidence="15" key="1">
    <citation type="submission" date="2025-08" db="UniProtKB">
        <authorList>
            <consortium name="RefSeq"/>
        </authorList>
    </citation>
    <scope>IDENTIFICATION</scope>
    <source>
        <tissue evidence="15">Fruit stalk</tissue>
    </source>
</reference>
<evidence type="ECO:0000256" key="4">
    <source>
        <dbReference type="ARBA" id="ARBA00012959"/>
    </source>
</evidence>
<dbReference type="RefSeq" id="XP_022721672.1">
    <property type="nucleotide sequence ID" value="XM_022865937.1"/>
</dbReference>
<comment type="catalytic activity">
    <reaction evidence="11">
        <text>(E)-4-coumarate + ATP + CoA = (E)-4-coumaroyl-CoA + AMP + diphosphate</text>
        <dbReference type="Rhea" id="RHEA:19641"/>
        <dbReference type="ChEBI" id="CHEBI:12876"/>
        <dbReference type="ChEBI" id="CHEBI:30616"/>
        <dbReference type="ChEBI" id="CHEBI:33019"/>
        <dbReference type="ChEBI" id="CHEBI:57287"/>
        <dbReference type="ChEBI" id="CHEBI:85008"/>
        <dbReference type="ChEBI" id="CHEBI:456215"/>
        <dbReference type="EC" id="6.2.1.12"/>
    </reaction>
    <physiologicalReaction direction="left-to-right" evidence="11">
        <dbReference type="Rhea" id="RHEA:19642"/>
    </physiologicalReaction>
</comment>
<evidence type="ECO:0000256" key="9">
    <source>
        <dbReference type="ARBA" id="ARBA00034219"/>
    </source>
</evidence>
<dbReference type="PROSITE" id="PS00455">
    <property type="entry name" value="AMP_BINDING"/>
    <property type="match status" value="1"/>
</dbReference>
<dbReference type="GO" id="GO:0009698">
    <property type="term" value="P:phenylpropanoid metabolic process"/>
    <property type="evidence" value="ECO:0007669"/>
    <property type="project" value="UniProtKB-KW"/>
</dbReference>
<comment type="similarity">
    <text evidence="3">Belongs to the ATP-dependent AMP-binding enzyme family.</text>
</comment>
<dbReference type="PANTHER" id="PTHR24096">
    <property type="entry name" value="LONG-CHAIN-FATTY-ACID--COA LIGASE"/>
    <property type="match status" value="1"/>
</dbReference>
<keyword evidence="6" id="KW-0547">Nucleotide-binding</keyword>
<dbReference type="GeneID" id="111279044"/>
<dbReference type="InterPro" id="IPR000873">
    <property type="entry name" value="AMP-dep_synth/lig_dom"/>
</dbReference>
<sequence length="542" mass="59585">MAPQAELQQEEIIYRSKLPDIYIPKHLPLHSYCFENISNVASRACLINGTTGKVYTHAEVELTARRVASGLNKLGIQQHQVIMLLLPNTPEFVLSFLGASFRGAIATAANPFFTPAEVSKQAKASNTRLIITQAIYVDKVKEFAEDNDVKIMCIDSCPEGCLHFSELTQADENDLPEVGIVPDDVVALPYSSGTTGLPKGVMLTHKGLVTSVAQQVDGENPNLYFHSEDVILCTLPMFHVYALNSIMLCGLRVGASILIMQKFEIRLLLELIEKYKVTIAPTVPPIVLAIAKSSETDKYDLTSVRMLKYGAAPMGKELEDAVRDKFPGAKLGQGYGMTEAGVLAMCLGFAKEPFEIKSGACGTVVRNAEMKIVDPDTGSSLPRNQAGEICIRGDQIMKGYLNEPEATARTIDKEGWLHTGDIGYIDDDEELFIVDRLKELIKYKGFQVAPAELEAMLIAHPDIIDASVVAMKDEAAGEVPVAFVVRSDKSQISEDEIKQYISKQVVFYKRISRVFFIEAIPKATSGKNLRKELRAKLATGNY</sequence>
<dbReference type="Pfam" id="PF13193">
    <property type="entry name" value="AMP-binding_C"/>
    <property type="match status" value="1"/>
</dbReference>
<keyword evidence="7" id="KW-0067">ATP-binding</keyword>
<dbReference type="KEGG" id="dzi:111279044"/>